<dbReference type="InterPro" id="IPR036047">
    <property type="entry name" value="F-box-like_dom_sf"/>
</dbReference>
<evidence type="ECO:0000313" key="3">
    <source>
        <dbReference type="EMBL" id="KQJ88004.1"/>
    </source>
</evidence>
<dbReference type="EnsemblPlants" id="KQJ88004">
    <property type="protein sequence ID" value="KQJ88004"/>
    <property type="gene ID" value="BRADI_4g14861v3"/>
</dbReference>
<feature type="region of interest" description="Disordered" evidence="1">
    <location>
        <begin position="1"/>
        <end position="22"/>
    </location>
</feature>
<evidence type="ECO:0000259" key="2">
    <source>
        <dbReference type="Pfam" id="PF12937"/>
    </source>
</evidence>
<dbReference type="Pfam" id="PF12937">
    <property type="entry name" value="F-box-like"/>
    <property type="match status" value="1"/>
</dbReference>
<dbReference type="InterPro" id="IPR050796">
    <property type="entry name" value="SCF_F-box_component"/>
</dbReference>
<feature type="compositionally biased region" description="Polar residues" evidence="1">
    <location>
        <begin position="1"/>
        <end position="10"/>
    </location>
</feature>
<dbReference type="InterPro" id="IPR001810">
    <property type="entry name" value="F-box_dom"/>
</dbReference>
<dbReference type="Proteomes" id="UP000008810">
    <property type="component" value="Chromosome 4"/>
</dbReference>
<dbReference type="Gene3D" id="1.20.1280.50">
    <property type="match status" value="1"/>
</dbReference>
<dbReference type="Gramene" id="KQJ88004">
    <property type="protein sequence ID" value="KQJ88004"/>
    <property type="gene ID" value="BRADI_4g14861v3"/>
</dbReference>
<reference evidence="4" key="3">
    <citation type="submission" date="2018-08" db="UniProtKB">
        <authorList>
            <consortium name="EnsemblPlants"/>
        </authorList>
    </citation>
    <scope>IDENTIFICATION</scope>
    <source>
        <strain evidence="4">cv. Bd21</strain>
    </source>
</reference>
<organism evidence="3">
    <name type="scientific">Brachypodium distachyon</name>
    <name type="common">Purple false brome</name>
    <name type="synonym">Trachynia distachya</name>
    <dbReference type="NCBI Taxonomy" id="15368"/>
    <lineage>
        <taxon>Eukaryota</taxon>
        <taxon>Viridiplantae</taxon>
        <taxon>Streptophyta</taxon>
        <taxon>Embryophyta</taxon>
        <taxon>Tracheophyta</taxon>
        <taxon>Spermatophyta</taxon>
        <taxon>Magnoliopsida</taxon>
        <taxon>Liliopsida</taxon>
        <taxon>Poales</taxon>
        <taxon>Poaceae</taxon>
        <taxon>BOP clade</taxon>
        <taxon>Pooideae</taxon>
        <taxon>Stipodae</taxon>
        <taxon>Brachypodieae</taxon>
        <taxon>Brachypodium</taxon>
    </lineage>
</organism>
<gene>
    <name evidence="3" type="ORF">BRADI_4g14861v3</name>
</gene>
<dbReference type="EMBL" id="CM000883">
    <property type="protein sequence ID" value="KQJ88004.1"/>
    <property type="molecule type" value="Genomic_DNA"/>
</dbReference>
<protein>
    <recommendedName>
        <fullName evidence="2">F-box domain-containing protein</fullName>
    </recommendedName>
</protein>
<feature type="region of interest" description="Disordered" evidence="1">
    <location>
        <begin position="262"/>
        <end position="311"/>
    </location>
</feature>
<sequence>MESDSMVNTVPRSKRSRTARATASPSLPEDIILCEILPRLPAKDLLHCRAVCRSWRRETSTNAPSNEYRTLFQDFYMSCAPYKCNVLTISFPQHQQRCIGHLPAELPSSSSSPFPDHWSIIPGCDHPPFFLHGCLHWHFGKDMFVGDILVFNTVLETFRLIQAPPKIGRHREYLLDMDGGKLGMGFIYGDGTNTVIADIWALEGYRKEEAWVLQRRIELPVGELRKHALESGFGSLFPQIVSGDGDPAPPPRSFVAATHLRPSHGAASPARTRAAASRQTPPPQPTPSLPLLTTHSAAAGQVVDWKDGSTA</sequence>
<feature type="domain" description="F-box" evidence="2">
    <location>
        <begin position="26"/>
        <end position="59"/>
    </location>
</feature>
<name>A0A0Q3EP09_BRADI</name>
<dbReference type="SUPFAM" id="SSF81383">
    <property type="entry name" value="F-box domain"/>
    <property type="match status" value="1"/>
</dbReference>
<reference evidence="3 4" key="1">
    <citation type="journal article" date="2010" name="Nature">
        <title>Genome sequencing and analysis of the model grass Brachypodium distachyon.</title>
        <authorList>
            <consortium name="International Brachypodium Initiative"/>
        </authorList>
    </citation>
    <scope>NUCLEOTIDE SEQUENCE [LARGE SCALE GENOMIC DNA]</scope>
    <source>
        <strain evidence="3 4">Bd21</strain>
    </source>
</reference>
<dbReference type="OrthoDB" id="692259at2759"/>
<dbReference type="PANTHER" id="PTHR31672">
    <property type="entry name" value="BNACNNG10540D PROTEIN"/>
    <property type="match status" value="1"/>
</dbReference>
<evidence type="ECO:0000313" key="5">
    <source>
        <dbReference type="Proteomes" id="UP000008810"/>
    </source>
</evidence>
<keyword evidence="5" id="KW-1185">Reference proteome</keyword>
<dbReference type="InParanoid" id="A0A0Q3EP09"/>
<proteinExistence type="predicted"/>
<reference evidence="3" key="2">
    <citation type="submission" date="2017-06" db="EMBL/GenBank/DDBJ databases">
        <title>WGS assembly of Brachypodium distachyon.</title>
        <authorList>
            <consortium name="The International Brachypodium Initiative"/>
            <person name="Lucas S."/>
            <person name="Harmon-Smith M."/>
            <person name="Lail K."/>
            <person name="Tice H."/>
            <person name="Grimwood J."/>
            <person name="Bruce D."/>
            <person name="Barry K."/>
            <person name="Shu S."/>
            <person name="Lindquist E."/>
            <person name="Wang M."/>
            <person name="Pitluck S."/>
            <person name="Vogel J.P."/>
            <person name="Garvin D.F."/>
            <person name="Mockler T.C."/>
            <person name="Schmutz J."/>
            <person name="Rokhsar D."/>
            <person name="Bevan M.W."/>
        </authorList>
    </citation>
    <scope>NUCLEOTIDE SEQUENCE</scope>
    <source>
        <strain evidence="3">Bd21</strain>
    </source>
</reference>
<accession>A0A0Q3EP09</accession>
<feature type="compositionally biased region" description="Low complexity" evidence="1">
    <location>
        <begin position="266"/>
        <end position="279"/>
    </location>
</feature>
<evidence type="ECO:0000313" key="4">
    <source>
        <dbReference type="EnsemblPlants" id="KQJ88004"/>
    </source>
</evidence>
<dbReference type="AlphaFoldDB" id="A0A0Q3EP09"/>
<evidence type="ECO:0000256" key="1">
    <source>
        <dbReference type="SAM" id="MobiDB-lite"/>
    </source>
</evidence>